<organism evidence="11 12">
    <name type="scientific">Propithecus coquereli</name>
    <name type="common">Coquerel's sifaka</name>
    <name type="synonym">Propithecus verreauxi coquereli</name>
    <dbReference type="NCBI Taxonomy" id="379532"/>
    <lineage>
        <taxon>Eukaryota</taxon>
        <taxon>Metazoa</taxon>
        <taxon>Chordata</taxon>
        <taxon>Craniata</taxon>
        <taxon>Vertebrata</taxon>
        <taxon>Euteleostomi</taxon>
        <taxon>Mammalia</taxon>
        <taxon>Eutheria</taxon>
        <taxon>Euarchontoglires</taxon>
        <taxon>Primates</taxon>
        <taxon>Strepsirrhini</taxon>
        <taxon>Lemuriformes</taxon>
        <taxon>Indriidae</taxon>
        <taxon>Propithecus</taxon>
    </lineage>
</organism>
<evidence type="ECO:0000313" key="11">
    <source>
        <dbReference type="Ensembl" id="ENSPCOP00000008076.1"/>
    </source>
</evidence>
<dbReference type="PROSITE" id="PS01186">
    <property type="entry name" value="EGF_2"/>
    <property type="match status" value="1"/>
</dbReference>
<evidence type="ECO:0000256" key="7">
    <source>
        <dbReference type="SAM" id="MobiDB-lite"/>
    </source>
</evidence>
<evidence type="ECO:0000313" key="12">
    <source>
        <dbReference type="Proteomes" id="UP000233160"/>
    </source>
</evidence>
<reference evidence="11" key="1">
    <citation type="submission" date="2025-08" db="UniProtKB">
        <authorList>
            <consortium name="Ensembl"/>
        </authorList>
    </citation>
    <scope>IDENTIFICATION</scope>
</reference>
<dbReference type="PROSITE" id="PS00022">
    <property type="entry name" value="EGF_1"/>
    <property type="match status" value="1"/>
</dbReference>
<keyword evidence="4 8" id="KW-0812">Transmembrane</keyword>
<evidence type="ECO:0000256" key="5">
    <source>
        <dbReference type="ARBA" id="ARBA00022989"/>
    </source>
</evidence>
<proteinExistence type="inferred from homology"/>
<comment type="similarity">
    <text evidence="2">Belongs to the TMEM8 family.</text>
</comment>
<keyword evidence="5 8" id="KW-1133">Transmembrane helix</keyword>
<feature type="transmembrane region" description="Helical" evidence="8">
    <location>
        <begin position="199"/>
        <end position="222"/>
    </location>
</feature>
<evidence type="ECO:0000256" key="1">
    <source>
        <dbReference type="ARBA" id="ARBA00004651"/>
    </source>
</evidence>
<reference evidence="11" key="2">
    <citation type="submission" date="2025-09" db="UniProtKB">
        <authorList>
            <consortium name="Ensembl"/>
        </authorList>
    </citation>
    <scope>IDENTIFICATION</scope>
</reference>
<protein>
    <recommendedName>
        <fullName evidence="9 10">EGF-like domain-containing protein</fullName>
    </recommendedName>
</protein>
<evidence type="ECO:0000256" key="2">
    <source>
        <dbReference type="ARBA" id="ARBA00005542"/>
    </source>
</evidence>
<dbReference type="Proteomes" id="UP000233160">
    <property type="component" value="Unassembled WGS sequence"/>
</dbReference>
<comment type="subcellular location">
    <subcellularLocation>
        <location evidence="1">Cell membrane</location>
        <topology evidence="1">Multi-pass membrane protein</topology>
    </subcellularLocation>
</comment>
<name>A0A2K6F267_PROCO</name>
<dbReference type="Ensembl" id="ENSPCOT00000018626.1">
    <property type="protein sequence ID" value="ENSPCOP00000008076.1"/>
    <property type="gene ID" value="ENSPCOG00000015311.1"/>
</dbReference>
<dbReference type="GO" id="GO:0005886">
    <property type="term" value="C:plasma membrane"/>
    <property type="evidence" value="ECO:0007669"/>
    <property type="project" value="UniProtKB-SubCell"/>
</dbReference>
<evidence type="ECO:0000256" key="3">
    <source>
        <dbReference type="ARBA" id="ARBA00022475"/>
    </source>
</evidence>
<evidence type="ECO:0000256" key="4">
    <source>
        <dbReference type="ARBA" id="ARBA00022692"/>
    </source>
</evidence>
<dbReference type="GeneTree" id="ENSGT00940000157861"/>
<dbReference type="AlphaFoldDB" id="A0A2K6F267"/>
<dbReference type="PANTHER" id="PTHR14319:SF6">
    <property type="entry name" value="TRANSMEMBRANE PROTEIN 8B"/>
    <property type="match status" value="1"/>
</dbReference>
<sequence length="274" mass="29755">MNMPQSLGNQPLPPEPPSLGTPVEGPGATSPPEHCWPVRPTLRNELDTFSVHFYIFFGPSVALPPERPAVFALRLLPVLDSGGVLSLELQLNAVLFVESGEVVLGATSRVARLRIPFPQTGTWFLALRSLCGMGSRVGRGGAAWAEVRLRTFLSPCVDDCGPYGQCKLLRTHNYLYAACECKAGWRGWGCTDSADALSYGFQLLSTLLLCLSNLMFLPPVVLAIRSRYVLEAAVYTFTMFFSTVCGGVSDFTVVYVSTMLSTENGKFCKAQSGK</sequence>
<evidence type="ECO:0000259" key="10">
    <source>
        <dbReference type="PROSITE" id="PS01186"/>
    </source>
</evidence>
<dbReference type="InterPro" id="IPR021910">
    <property type="entry name" value="NGX6/PGAP6/MYMK"/>
</dbReference>
<keyword evidence="3" id="KW-1003">Cell membrane</keyword>
<evidence type="ECO:0000256" key="6">
    <source>
        <dbReference type="ARBA" id="ARBA00023136"/>
    </source>
</evidence>
<keyword evidence="12" id="KW-1185">Reference proteome</keyword>
<dbReference type="PANTHER" id="PTHR14319">
    <property type="entry name" value="FIVE-SPAN TRANSMEMBRANE PROTEIN M83"/>
    <property type="match status" value="1"/>
</dbReference>
<feature type="region of interest" description="Disordered" evidence="7">
    <location>
        <begin position="1"/>
        <end position="36"/>
    </location>
</feature>
<feature type="transmembrane region" description="Helical" evidence="8">
    <location>
        <begin position="234"/>
        <end position="256"/>
    </location>
</feature>
<evidence type="ECO:0000259" key="9">
    <source>
        <dbReference type="PROSITE" id="PS00022"/>
    </source>
</evidence>
<feature type="domain" description="EGF-like" evidence="9 10">
    <location>
        <begin position="179"/>
        <end position="190"/>
    </location>
</feature>
<accession>A0A2K6F267</accession>
<dbReference type="InterPro" id="IPR000742">
    <property type="entry name" value="EGF"/>
</dbReference>
<dbReference type="Pfam" id="PF12036">
    <property type="entry name" value="DUF3522"/>
    <property type="match status" value="1"/>
</dbReference>
<keyword evidence="6 8" id="KW-0472">Membrane</keyword>
<evidence type="ECO:0000256" key="8">
    <source>
        <dbReference type="SAM" id="Phobius"/>
    </source>
</evidence>